<dbReference type="Proteomes" id="UP000799767">
    <property type="component" value="Unassembled WGS sequence"/>
</dbReference>
<gene>
    <name evidence="2" type="ORF">BDY17DRAFT_293541</name>
</gene>
<feature type="region of interest" description="Disordered" evidence="1">
    <location>
        <begin position="1"/>
        <end position="108"/>
    </location>
</feature>
<feature type="compositionally biased region" description="Polar residues" evidence="1">
    <location>
        <begin position="24"/>
        <end position="34"/>
    </location>
</feature>
<reference evidence="2" key="1">
    <citation type="journal article" date="2020" name="Stud. Mycol.">
        <title>101 Dothideomycetes genomes: a test case for predicting lifestyles and emergence of pathogens.</title>
        <authorList>
            <person name="Haridas S."/>
            <person name="Albert R."/>
            <person name="Binder M."/>
            <person name="Bloem J."/>
            <person name="Labutti K."/>
            <person name="Salamov A."/>
            <person name="Andreopoulos B."/>
            <person name="Baker S."/>
            <person name="Barry K."/>
            <person name="Bills G."/>
            <person name="Bluhm B."/>
            <person name="Cannon C."/>
            <person name="Castanera R."/>
            <person name="Culley D."/>
            <person name="Daum C."/>
            <person name="Ezra D."/>
            <person name="Gonzalez J."/>
            <person name="Henrissat B."/>
            <person name="Kuo A."/>
            <person name="Liang C."/>
            <person name="Lipzen A."/>
            <person name="Lutzoni F."/>
            <person name="Magnuson J."/>
            <person name="Mondo S."/>
            <person name="Nolan M."/>
            <person name="Ohm R."/>
            <person name="Pangilinan J."/>
            <person name="Park H.-J."/>
            <person name="Ramirez L."/>
            <person name="Alfaro M."/>
            <person name="Sun H."/>
            <person name="Tritt A."/>
            <person name="Yoshinaga Y."/>
            <person name="Zwiers L.-H."/>
            <person name="Turgeon B."/>
            <person name="Goodwin S."/>
            <person name="Spatafora J."/>
            <person name="Crous P."/>
            <person name="Grigoriev I."/>
        </authorList>
    </citation>
    <scope>NUCLEOTIDE SEQUENCE</scope>
    <source>
        <strain evidence="2">CBS 113389</strain>
    </source>
</reference>
<dbReference type="AlphaFoldDB" id="A0A6A6PYX5"/>
<dbReference type="GeneID" id="54474001"/>
<evidence type="ECO:0000313" key="3">
    <source>
        <dbReference type="Proteomes" id="UP000799767"/>
    </source>
</evidence>
<proteinExistence type="predicted"/>
<keyword evidence="3" id="KW-1185">Reference proteome</keyword>
<dbReference type="RefSeq" id="XP_033591977.1">
    <property type="nucleotide sequence ID" value="XM_033732999.1"/>
</dbReference>
<name>A0A6A6PYX5_9PEZI</name>
<evidence type="ECO:0000313" key="2">
    <source>
        <dbReference type="EMBL" id="KAF2485408.1"/>
    </source>
</evidence>
<dbReference type="EMBL" id="MU001633">
    <property type="protein sequence ID" value="KAF2485408.1"/>
    <property type="molecule type" value="Genomic_DNA"/>
</dbReference>
<organism evidence="2 3">
    <name type="scientific">Neohortaea acidophila</name>
    <dbReference type="NCBI Taxonomy" id="245834"/>
    <lineage>
        <taxon>Eukaryota</taxon>
        <taxon>Fungi</taxon>
        <taxon>Dikarya</taxon>
        <taxon>Ascomycota</taxon>
        <taxon>Pezizomycotina</taxon>
        <taxon>Dothideomycetes</taxon>
        <taxon>Dothideomycetidae</taxon>
        <taxon>Mycosphaerellales</taxon>
        <taxon>Teratosphaeriaceae</taxon>
        <taxon>Neohortaea</taxon>
    </lineage>
</organism>
<sequence>MRSSKRAFVGPSASRHRRPPRSSNLATSPHSSSCPLELPPMPNAAFTMPKAGPWPHGQPAMTPTRAATQAADLEEGTCGRPFRPWAHKSSVDSQESSPSRLAHAARIPTTSTCLSGLSVCGGSDSEWRMRSGNQHTASPAC</sequence>
<protein>
    <submittedName>
        <fullName evidence="2">Uncharacterized protein</fullName>
    </submittedName>
</protein>
<evidence type="ECO:0000256" key="1">
    <source>
        <dbReference type="SAM" id="MobiDB-lite"/>
    </source>
</evidence>
<accession>A0A6A6PYX5</accession>